<dbReference type="Gene3D" id="2.40.37.20">
    <property type="entry name" value="D-serine dehydratase-like domain"/>
    <property type="match status" value="1"/>
</dbReference>
<dbReference type="PANTHER" id="PTHR28004">
    <property type="entry name" value="ZGC:162816-RELATED"/>
    <property type="match status" value="1"/>
</dbReference>
<organism evidence="5 6">
    <name type="scientific">Sphingomonas limnosediminicola</name>
    <dbReference type="NCBI Taxonomy" id="940133"/>
    <lineage>
        <taxon>Bacteria</taxon>
        <taxon>Pseudomonadati</taxon>
        <taxon>Pseudomonadota</taxon>
        <taxon>Alphaproteobacteria</taxon>
        <taxon>Sphingomonadales</taxon>
        <taxon>Sphingomonadaceae</taxon>
        <taxon>Sphingomonas</taxon>
    </lineage>
</organism>
<evidence type="ECO:0000313" key="5">
    <source>
        <dbReference type="EMBL" id="GAA3902474.1"/>
    </source>
</evidence>
<feature type="region of interest" description="Disordered" evidence="3">
    <location>
        <begin position="1"/>
        <end position="26"/>
    </location>
</feature>
<dbReference type="PANTHER" id="PTHR28004:SF2">
    <property type="entry name" value="D-SERINE DEHYDRATASE"/>
    <property type="match status" value="1"/>
</dbReference>
<dbReference type="InterPro" id="IPR051466">
    <property type="entry name" value="D-amino_acid_metab_enzyme"/>
</dbReference>
<dbReference type="InterPro" id="IPR001608">
    <property type="entry name" value="Ala_racemase_N"/>
</dbReference>
<protein>
    <submittedName>
        <fullName evidence="5">DSD1 family PLP-dependent enzyme</fullName>
    </submittedName>
</protein>
<dbReference type="InterPro" id="IPR042208">
    <property type="entry name" value="D-ser_dehydrat-like_sf"/>
</dbReference>
<dbReference type="SMART" id="SM01119">
    <property type="entry name" value="D-ser_dehydrat"/>
    <property type="match status" value="1"/>
</dbReference>
<evidence type="ECO:0000259" key="4">
    <source>
        <dbReference type="SMART" id="SM01119"/>
    </source>
</evidence>
<dbReference type="Proteomes" id="UP001500827">
    <property type="component" value="Unassembled WGS sequence"/>
</dbReference>
<keyword evidence="6" id="KW-1185">Reference proteome</keyword>
<proteinExistence type="inferred from homology"/>
<dbReference type="EMBL" id="BAABBM010000001">
    <property type="protein sequence ID" value="GAA3902474.1"/>
    <property type="molecule type" value="Genomic_DNA"/>
</dbReference>
<evidence type="ECO:0000256" key="3">
    <source>
        <dbReference type="SAM" id="MobiDB-lite"/>
    </source>
</evidence>
<dbReference type="Pfam" id="PF01168">
    <property type="entry name" value="Ala_racemase_N"/>
    <property type="match status" value="1"/>
</dbReference>
<dbReference type="SUPFAM" id="SSF51419">
    <property type="entry name" value="PLP-binding barrel"/>
    <property type="match status" value="1"/>
</dbReference>
<accession>A0ABP7LIA2</accession>
<evidence type="ECO:0000256" key="1">
    <source>
        <dbReference type="ARBA" id="ARBA00005323"/>
    </source>
</evidence>
<keyword evidence="2" id="KW-0456">Lyase</keyword>
<dbReference type="Gene3D" id="3.20.20.10">
    <property type="entry name" value="Alanine racemase"/>
    <property type="match status" value="1"/>
</dbReference>
<dbReference type="Pfam" id="PF14031">
    <property type="entry name" value="D-ser_dehydrat"/>
    <property type="match status" value="1"/>
</dbReference>
<comment type="similarity">
    <text evidence="1">Belongs to the DSD1 family.</text>
</comment>
<dbReference type="InterPro" id="IPR029066">
    <property type="entry name" value="PLP-binding_barrel"/>
</dbReference>
<sequence length="397" mass="42210">MQGLRTFPPLDKCMKHQDRTGPPQGTIFDIPTPSLTLDLPRLERNAAAMREKVRQLGVTLRPHVKTSKSIDVLRVLTGGDAIPITVSTLAEAHYFFEHGVTDILYAVGIAPAKLPEVAALIRAGCRLKIILDTPEAAAAVAAFSDANDLPIPTLIEIDTDGHRAGVAADDPLLIEIGRALGGNRAGVMTHAGASYDCRSDDETVAMAEQERSLTVEAAERLRAAGLACEIVSVGSTPTVHFGRNLDGVTEARAGVYAFGDLVQAELGTCAIDDIAIGVIASVIGHNRHHGRVLIDAGFLALSRDRGTAGMPLDWGYGAVCDAATGELLDDVFVSSTNQEHGIITSRSGEIDFDRFPIGSRVKILPNHACATAAAYGRYFVTDGSERVAATWDRVNGW</sequence>
<name>A0ABP7LIA2_9SPHN</name>
<evidence type="ECO:0000313" key="6">
    <source>
        <dbReference type="Proteomes" id="UP001500827"/>
    </source>
</evidence>
<comment type="caution">
    <text evidence="5">The sequence shown here is derived from an EMBL/GenBank/DDBJ whole genome shotgun (WGS) entry which is preliminary data.</text>
</comment>
<dbReference type="InterPro" id="IPR026956">
    <property type="entry name" value="D-ser_dehydrat-like_dom"/>
</dbReference>
<feature type="domain" description="D-serine dehydratase-like" evidence="4">
    <location>
        <begin position="275"/>
        <end position="382"/>
    </location>
</feature>
<evidence type="ECO:0000256" key="2">
    <source>
        <dbReference type="ARBA" id="ARBA00023239"/>
    </source>
</evidence>
<gene>
    <name evidence="5" type="ORF">GCM10022276_21460</name>
</gene>
<reference evidence="6" key="1">
    <citation type="journal article" date="2019" name="Int. J. Syst. Evol. Microbiol.">
        <title>The Global Catalogue of Microorganisms (GCM) 10K type strain sequencing project: providing services to taxonomists for standard genome sequencing and annotation.</title>
        <authorList>
            <consortium name="The Broad Institute Genomics Platform"/>
            <consortium name="The Broad Institute Genome Sequencing Center for Infectious Disease"/>
            <person name="Wu L."/>
            <person name="Ma J."/>
        </authorList>
    </citation>
    <scope>NUCLEOTIDE SEQUENCE [LARGE SCALE GENOMIC DNA]</scope>
    <source>
        <strain evidence="6">JCM 17543</strain>
    </source>
</reference>